<feature type="transmembrane region" description="Helical" evidence="1">
    <location>
        <begin position="308"/>
        <end position="329"/>
    </location>
</feature>
<evidence type="ECO:0000259" key="2">
    <source>
        <dbReference type="Pfam" id="PF07786"/>
    </source>
</evidence>
<dbReference type="InterPro" id="IPR012429">
    <property type="entry name" value="HGSNAT_cat"/>
</dbReference>
<gene>
    <name evidence="3" type="ORF">CLV45_4792</name>
</gene>
<dbReference type="RefSeq" id="WP_100339006.1">
    <property type="nucleotide sequence ID" value="NZ_PGFA01000005.1"/>
</dbReference>
<feature type="transmembrane region" description="Helical" evidence="1">
    <location>
        <begin position="277"/>
        <end position="296"/>
    </location>
</feature>
<evidence type="ECO:0000313" key="3">
    <source>
        <dbReference type="EMBL" id="PJJ48099.1"/>
    </source>
</evidence>
<name>A0A2M9AQX5_9BACT</name>
<feature type="transmembrane region" description="Helical" evidence="1">
    <location>
        <begin position="213"/>
        <end position="234"/>
    </location>
</feature>
<protein>
    <submittedName>
        <fullName evidence="3">Putative acyltransferase</fullName>
    </submittedName>
</protein>
<comment type="caution">
    <text evidence="3">The sequence shown here is derived from an EMBL/GenBank/DDBJ whole genome shotgun (WGS) entry which is preliminary data.</text>
</comment>
<feature type="transmembrane region" description="Helical" evidence="1">
    <location>
        <begin position="246"/>
        <end position="265"/>
    </location>
</feature>
<proteinExistence type="predicted"/>
<keyword evidence="1" id="KW-0812">Transmembrane</keyword>
<dbReference type="Pfam" id="PF07786">
    <property type="entry name" value="HGSNAT_cat"/>
    <property type="match status" value="1"/>
</dbReference>
<feature type="domain" description="Heparan-alpha-glucosaminide N-acetyltransferase catalytic" evidence="2">
    <location>
        <begin position="24"/>
        <end position="169"/>
    </location>
</feature>
<feature type="transmembrane region" description="Helical" evidence="1">
    <location>
        <begin position="154"/>
        <end position="172"/>
    </location>
</feature>
<keyword evidence="3" id="KW-0808">Transferase</keyword>
<dbReference type="GO" id="GO:0016746">
    <property type="term" value="F:acyltransferase activity"/>
    <property type="evidence" value="ECO:0007669"/>
    <property type="project" value="UniProtKB-KW"/>
</dbReference>
<feature type="transmembrane region" description="Helical" evidence="1">
    <location>
        <begin position="360"/>
        <end position="382"/>
    </location>
</feature>
<keyword evidence="1" id="KW-1133">Transmembrane helix</keyword>
<feature type="transmembrane region" description="Helical" evidence="1">
    <location>
        <begin position="127"/>
        <end position="147"/>
    </location>
</feature>
<dbReference type="OrthoDB" id="9788724at2"/>
<evidence type="ECO:0000313" key="4">
    <source>
        <dbReference type="Proteomes" id="UP000228535"/>
    </source>
</evidence>
<keyword evidence="4" id="KW-1185">Reference proteome</keyword>
<feature type="transmembrane region" description="Helical" evidence="1">
    <location>
        <begin position="68"/>
        <end position="85"/>
    </location>
</feature>
<dbReference type="PANTHER" id="PTHR31061">
    <property type="entry name" value="LD22376P"/>
    <property type="match status" value="1"/>
</dbReference>
<organism evidence="3 4">
    <name type="scientific">Hymenobacter chitinivorans DSM 11115</name>
    <dbReference type="NCBI Taxonomy" id="1121954"/>
    <lineage>
        <taxon>Bacteria</taxon>
        <taxon>Pseudomonadati</taxon>
        <taxon>Bacteroidota</taxon>
        <taxon>Cytophagia</taxon>
        <taxon>Cytophagales</taxon>
        <taxon>Hymenobacteraceae</taxon>
        <taxon>Hymenobacter</taxon>
    </lineage>
</organism>
<dbReference type="Proteomes" id="UP000228535">
    <property type="component" value="Unassembled WGS sequence"/>
</dbReference>
<sequence>MPSLPTAAAVSTAAPAASPERPGRLMSLDVFRGLTVMAMLLVNNPGDWGHIYAPLAHAEWHGCTLADLIFPFFLFIVGVSIVYALDSARRAGPRGPLLRRIGRRAVVLFGLGLFASLFLDWDLGTVRIPGVLARIALVFLVCGALFVQTTWRQQAWTLAALLVGYNVLLQLVPVPGLGAANLGPETNLGAWLDRLVLGEAHLWKESKTWDPEGLLSTLPAVGTGILGLLAGQLLRLKTLAPAPKVAWLFVAGGAALVLGIVWSTWLPLNKALWTSSFVLYTGGIAAMTLAAFYWLIDVQGYRRGLTPFVVFGVNAITAFFLSSLLARALNRWQVAGPDGAVGLKDWLYHTLFTPFIANPYLASLAGGLVCVLIWFGVLWLMYRRGIIIKV</sequence>
<reference evidence="3 4" key="1">
    <citation type="submission" date="2017-11" db="EMBL/GenBank/DDBJ databases">
        <title>Genomic Encyclopedia of Archaeal and Bacterial Type Strains, Phase II (KMG-II): From Individual Species to Whole Genera.</title>
        <authorList>
            <person name="Goeker M."/>
        </authorList>
    </citation>
    <scope>NUCLEOTIDE SEQUENCE [LARGE SCALE GENOMIC DNA]</scope>
    <source>
        <strain evidence="3 4">DSM 11115</strain>
    </source>
</reference>
<dbReference type="AlphaFoldDB" id="A0A2M9AQX5"/>
<keyword evidence="1" id="KW-0472">Membrane</keyword>
<dbReference type="EMBL" id="PGFA01000005">
    <property type="protein sequence ID" value="PJJ48099.1"/>
    <property type="molecule type" value="Genomic_DNA"/>
</dbReference>
<feature type="transmembrane region" description="Helical" evidence="1">
    <location>
        <begin position="105"/>
        <end position="121"/>
    </location>
</feature>
<dbReference type="PANTHER" id="PTHR31061:SF24">
    <property type="entry name" value="LD22376P"/>
    <property type="match status" value="1"/>
</dbReference>
<keyword evidence="3" id="KW-0012">Acyltransferase</keyword>
<evidence type="ECO:0000256" key="1">
    <source>
        <dbReference type="SAM" id="Phobius"/>
    </source>
</evidence>
<accession>A0A2M9AQX5</accession>